<proteinExistence type="predicted"/>
<sequence>MSLKEEIEKRHAAEEYVPCHEAGSNPRTLTLEWRTGKRRTLPWARLIDATLEDGELLLSFTGREVTFYGLILGGLLDAVVEYRLEKVWELPADYRPSADLKRPCVSKIEVSESEC</sequence>
<evidence type="ECO:0000313" key="1">
    <source>
        <dbReference type="EMBL" id="SUS07592.1"/>
    </source>
</evidence>
<reference evidence="1" key="1">
    <citation type="submission" date="2018-07" db="EMBL/GenBank/DDBJ databases">
        <authorList>
            <person name="Quirk P.G."/>
            <person name="Krulwich T.A."/>
        </authorList>
    </citation>
    <scope>NUCLEOTIDE SEQUENCE</scope>
</reference>
<accession>A0A380TGJ5</accession>
<protein>
    <submittedName>
        <fullName evidence="1">Uncharacterized protein</fullName>
    </submittedName>
</protein>
<organism evidence="1">
    <name type="scientific">metagenome</name>
    <dbReference type="NCBI Taxonomy" id="256318"/>
    <lineage>
        <taxon>unclassified sequences</taxon>
        <taxon>metagenomes</taxon>
    </lineage>
</organism>
<dbReference type="AlphaFoldDB" id="A0A380TGJ5"/>
<dbReference type="EMBL" id="UIDG01000412">
    <property type="protein sequence ID" value="SUS07592.1"/>
    <property type="molecule type" value="Genomic_DNA"/>
</dbReference>
<gene>
    <name evidence="1" type="ORF">DF3PB_470003</name>
</gene>
<name>A0A380TGJ5_9ZZZZ</name>